<dbReference type="PROSITE" id="PS00533">
    <property type="entry name" value="PORPHOBILINOGEN_DEAM"/>
    <property type="match status" value="1"/>
</dbReference>
<dbReference type="PANTHER" id="PTHR11557:SF0">
    <property type="entry name" value="PORPHOBILINOGEN DEAMINASE"/>
    <property type="match status" value="1"/>
</dbReference>
<comment type="catalytic activity">
    <reaction evidence="7 8">
        <text>4 porphobilinogen + H2O = hydroxymethylbilane + 4 NH4(+)</text>
        <dbReference type="Rhea" id="RHEA:13185"/>
        <dbReference type="ChEBI" id="CHEBI:15377"/>
        <dbReference type="ChEBI" id="CHEBI:28938"/>
        <dbReference type="ChEBI" id="CHEBI:57845"/>
        <dbReference type="ChEBI" id="CHEBI:58126"/>
        <dbReference type="EC" id="2.5.1.61"/>
    </reaction>
</comment>
<dbReference type="PIRSF" id="PIRSF001438">
    <property type="entry name" value="4pyrrol_synth_OHMeBilane_synth"/>
    <property type="match status" value="1"/>
</dbReference>
<dbReference type="PRINTS" id="PR00151">
    <property type="entry name" value="PORPHBDMNASE"/>
</dbReference>
<dbReference type="FunFam" id="3.40.190.10:FF:000005">
    <property type="entry name" value="Porphobilinogen deaminase"/>
    <property type="match status" value="1"/>
</dbReference>
<evidence type="ECO:0000256" key="7">
    <source>
        <dbReference type="ARBA" id="ARBA00048169"/>
    </source>
</evidence>
<evidence type="ECO:0000259" key="10">
    <source>
        <dbReference type="Pfam" id="PF03900"/>
    </source>
</evidence>
<organism evidence="11 12">
    <name type="scientific">Lacipirellula parvula</name>
    <dbReference type="NCBI Taxonomy" id="2650471"/>
    <lineage>
        <taxon>Bacteria</taxon>
        <taxon>Pseudomonadati</taxon>
        <taxon>Planctomycetota</taxon>
        <taxon>Planctomycetia</taxon>
        <taxon>Pirellulales</taxon>
        <taxon>Lacipirellulaceae</taxon>
        <taxon>Lacipirellula</taxon>
    </lineage>
</organism>
<dbReference type="InterPro" id="IPR036803">
    <property type="entry name" value="Porphobilinogen_deaminase_C_sf"/>
</dbReference>
<feature type="modified residue" description="S-(dipyrrolylmethanemethyl)cysteine" evidence="8">
    <location>
        <position position="241"/>
    </location>
</feature>
<gene>
    <name evidence="8" type="primary">hemC</name>
    <name evidence="11" type="ORF">PLANPX_1502</name>
</gene>
<evidence type="ECO:0000256" key="8">
    <source>
        <dbReference type="HAMAP-Rule" id="MF_00260"/>
    </source>
</evidence>
<comment type="function">
    <text evidence="1 8">Tetrapolymerization of the monopyrrole PBG into the hydroxymethylbilane pre-uroporphyrinogen in several discrete steps.</text>
</comment>
<dbReference type="Pfam" id="PF03900">
    <property type="entry name" value="Porphobil_deamC"/>
    <property type="match status" value="1"/>
</dbReference>
<dbReference type="EC" id="2.5.1.61" evidence="8"/>
<feature type="domain" description="Porphobilinogen deaminase N-terminal" evidence="9">
    <location>
        <begin position="7"/>
        <end position="212"/>
    </location>
</feature>
<evidence type="ECO:0000259" key="9">
    <source>
        <dbReference type="Pfam" id="PF01379"/>
    </source>
</evidence>
<evidence type="ECO:0000313" key="12">
    <source>
        <dbReference type="Proteomes" id="UP000326837"/>
    </source>
</evidence>
<dbReference type="PANTHER" id="PTHR11557">
    <property type="entry name" value="PORPHOBILINOGEN DEAMINASE"/>
    <property type="match status" value="1"/>
</dbReference>
<dbReference type="Gene3D" id="3.40.190.10">
    <property type="entry name" value="Periplasmic binding protein-like II"/>
    <property type="match status" value="2"/>
</dbReference>
<dbReference type="HAMAP" id="MF_00260">
    <property type="entry name" value="Porphobil_deam"/>
    <property type="match status" value="1"/>
</dbReference>
<reference evidence="12" key="1">
    <citation type="submission" date="2019-10" db="EMBL/GenBank/DDBJ databases">
        <title>Lacipirellula parvula gen. nov., sp. nov., representing a lineage of planctomycetes widespread in freshwater anoxic habitats, and description of the family Lacipirellulaceae.</title>
        <authorList>
            <person name="Dedysh S.N."/>
            <person name="Kulichevskaya I.S."/>
            <person name="Beletsky A.V."/>
            <person name="Rakitin A.L."/>
            <person name="Mardanov A.V."/>
            <person name="Ivanova A.A."/>
            <person name="Saltykova V.X."/>
            <person name="Rijpstra W.I.C."/>
            <person name="Sinninghe Damste J.S."/>
            <person name="Ravin N.V."/>
        </authorList>
    </citation>
    <scope>NUCLEOTIDE SEQUENCE [LARGE SCALE GENOMIC DNA]</scope>
    <source>
        <strain evidence="12">PX69</strain>
    </source>
</reference>
<dbReference type="InterPro" id="IPR022418">
    <property type="entry name" value="Porphobilinogen_deaminase_C"/>
</dbReference>
<keyword evidence="12" id="KW-1185">Reference proteome</keyword>
<evidence type="ECO:0000256" key="5">
    <source>
        <dbReference type="ARBA" id="ARBA00022679"/>
    </source>
</evidence>
<evidence type="ECO:0000256" key="2">
    <source>
        <dbReference type="ARBA" id="ARBA00004735"/>
    </source>
</evidence>
<keyword evidence="6 8" id="KW-0627">Porphyrin biosynthesis</keyword>
<comment type="cofactor">
    <cofactor evidence="8">
        <name>dipyrromethane</name>
        <dbReference type="ChEBI" id="CHEBI:60342"/>
    </cofactor>
    <text evidence="8">Binds 1 dipyrromethane group covalently.</text>
</comment>
<comment type="miscellaneous">
    <text evidence="8">The porphobilinogen subunits are added to the dipyrromethane group.</text>
</comment>
<dbReference type="AlphaFoldDB" id="A0A5K7X5Q6"/>
<dbReference type="KEGG" id="lpav:PLANPX_1502"/>
<dbReference type="NCBIfam" id="TIGR00212">
    <property type="entry name" value="hemC"/>
    <property type="match status" value="1"/>
</dbReference>
<protein>
    <recommendedName>
        <fullName evidence="8">Porphobilinogen deaminase</fullName>
        <shortName evidence="8">PBG</shortName>
        <ecNumber evidence="8">2.5.1.61</ecNumber>
    </recommendedName>
    <alternativeName>
        <fullName evidence="8">Hydroxymethylbilane synthase</fullName>
        <shortName evidence="8">HMBS</shortName>
    </alternativeName>
    <alternativeName>
        <fullName evidence="8">Pre-uroporphyrinogen synthase</fullName>
    </alternativeName>
</protein>
<accession>A0A5K7X5Q6</accession>
<sequence>MPAARPLRIGTRASKLARWQSDWVAAELTQLGATVEIVEITTRGDVEQLGPVAGIGVQGVFTKEIQAAVLAGEVDLAVHSLKDLPTEQVAGLVLAATPPRETVADALVARTGPSLAELPAGARVGTGSLRRRAQLLHLRPDLHVAGIRGNVDTRLRKLDEGEFDAIVLAAAGLTRLGLAGRITELLEPPHMLPAPGQGSLALECRADDQATHDIVAQLNDAATRLGIVAERAVLAALHGGCSAPIAAWGRVDGALLRVDGLVASLDGREILRSSLIADLPAADAAAALRSAEQTGQAVADELRTLGAEAIILAARQG</sequence>
<dbReference type="InterPro" id="IPR022419">
    <property type="entry name" value="Porphobilin_deaminase_cofac_BS"/>
</dbReference>
<comment type="pathway">
    <text evidence="2">Porphyrin-containing compound metabolism; protoporphyrin-IX biosynthesis; coproporphyrinogen-III from 5-aminolevulinate: step 2/4.</text>
</comment>
<dbReference type="InterPro" id="IPR022417">
    <property type="entry name" value="Porphobilin_deaminase_N"/>
</dbReference>
<evidence type="ECO:0000256" key="6">
    <source>
        <dbReference type="ARBA" id="ARBA00023244"/>
    </source>
</evidence>
<dbReference type="SUPFAM" id="SSF54782">
    <property type="entry name" value="Porphobilinogen deaminase (hydroxymethylbilane synthase), C-terminal domain"/>
    <property type="match status" value="1"/>
</dbReference>
<dbReference type="Pfam" id="PF01379">
    <property type="entry name" value="Porphobil_deam"/>
    <property type="match status" value="1"/>
</dbReference>
<dbReference type="GO" id="GO:0005737">
    <property type="term" value="C:cytoplasm"/>
    <property type="evidence" value="ECO:0007669"/>
    <property type="project" value="UniProtKB-UniRule"/>
</dbReference>
<evidence type="ECO:0000256" key="1">
    <source>
        <dbReference type="ARBA" id="ARBA00002869"/>
    </source>
</evidence>
<evidence type="ECO:0000256" key="4">
    <source>
        <dbReference type="ARBA" id="ARBA00011245"/>
    </source>
</evidence>
<comment type="subunit">
    <text evidence="4 8">Monomer.</text>
</comment>
<dbReference type="RefSeq" id="WP_152097955.1">
    <property type="nucleotide sequence ID" value="NZ_AP021861.1"/>
</dbReference>
<evidence type="ECO:0000256" key="3">
    <source>
        <dbReference type="ARBA" id="ARBA00005638"/>
    </source>
</evidence>
<dbReference type="EMBL" id="AP021861">
    <property type="protein sequence ID" value="BBO31890.1"/>
    <property type="molecule type" value="Genomic_DNA"/>
</dbReference>
<dbReference type="Proteomes" id="UP000326837">
    <property type="component" value="Chromosome"/>
</dbReference>
<name>A0A5K7X5Q6_9BACT</name>
<evidence type="ECO:0000313" key="11">
    <source>
        <dbReference type="EMBL" id="BBO31890.1"/>
    </source>
</evidence>
<keyword evidence="5 8" id="KW-0808">Transferase</keyword>
<comment type="similarity">
    <text evidence="3 8">Belongs to the HMBS family.</text>
</comment>
<dbReference type="InterPro" id="IPR000860">
    <property type="entry name" value="HemC"/>
</dbReference>
<dbReference type="GO" id="GO:0004418">
    <property type="term" value="F:hydroxymethylbilane synthase activity"/>
    <property type="evidence" value="ECO:0007669"/>
    <property type="project" value="UniProtKB-UniRule"/>
</dbReference>
<dbReference type="SUPFAM" id="SSF53850">
    <property type="entry name" value="Periplasmic binding protein-like II"/>
    <property type="match status" value="1"/>
</dbReference>
<dbReference type="Gene3D" id="3.30.160.40">
    <property type="entry name" value="Porphobilinogen deaminase, C-terminal domain"/>
    <property type="match status" value="1"/>
</dbReference>
<feature type="domain" description="Porphobilinogen deaminase C-terminal" evidence="10">
    <location>
        <begin position="227"/>
        <end position="303"/>
    </location>
</feature>
<proteinExistence type="inferred from homology"/>
<dbReference type="GO" id="GO:0006782">
    <property type="term" value="P:protoporphyrinogen IX biosynthetic process"/>
    <property type="evidence" value="ECO:0007669"/>
    <property type="project" value="UniProtKB-UniRule"/>
</dbReference>